<dbReference type="PANTHER" id="PTHR37467:SF1">
    <property type="entry name" value="EXPORTED CALCIUM-BINDING GLYCOPROTEIN"/>
    <property type="match status" value="1"/>
</dbReference>
<keyword evidence="9" id="KW-1185">Reference proteome</keyword>
<dbReference type="Pfam" id="PF17957">
    <property type="entry name" value="Big_7"/>
    <property type="match status" value="1"/>
</dbReference>
<dbReference type="SUPFAM" id="SSF49373">
    <property type="entry name" value="Invasin/intimin cell-adhesion fragments"/>
    <property type="match status" value="1"/>
</dbReference>
<organism evidence="8 9">
    <name type="scientific">Thalassomonas actiniarum</name>
    <dbReference type="NCBI Taxonomy" id="485447"/>
    <lineage>
        <taxon>Bacteria</taxon>
        <taxon>Pseudomonadati</taxon>
        <taxon>Pseudomonadota</taxon>
        <taxon>Gammaproteobacteria</taxon>
        <taxon>Alteromonadales</taxon>
        <taxon>Colwelliaceae</taxon>
        <taxon>Thalassomonas</taxon>
    </lineage>
</organism>
<feature type="signal peptide" evidence="6">
    <location>
        <begin position="1"/>
        <end position="26"/>
    </location>
</feature>
<feature type="region of interest" description="Disordered" evidence="5">
    <location>
        <begin position="259"/>
        <end position="307"/>
    </location>
</feature>
<dbReference type="InterPro" id="IPR059100">
    <property type="entry name" value="TSP3_bac"/>
</dbReference>
<accession>A0AAE9YWB5</accession>
<gene>
    <name evidence="8" type="ORF">SG35_029110</name>
</gene>
<reference evidence="8 9" key="2">
    <citation type="journal article" date="2022" name="Mar. Drugs">
        <title>Bioassay-Guided Fractionation Leads to the Detection of Cholic Acid Generated by the Rare Thalassomonas sp.</title>
        <authorList>
            <person name="Pheiffer F."/>
            <person name="Schneider Y.K."/>
            <person name="Hansen E.H."/>
            <person name="Andersen J.H."/>
            <person name="Isaksson J."/>
            <person name="Busche T."/>
            <person name="R C."/>
            <person name="Kalinowski J."/>
            <person name="Zyl L.V."/>
            <person name="Trindade M."/>
        </authorList>
    </citation>
    <scope>NUCLEOTIDE SEQUENCE [LARGE SCALE GENOMIC DNA]</scope>
    <source>
        <strain evidence="8 9">A5K-106</strain>
    </source>
</reference>
<dbReference type="Gene3D" id="2.60.40.10">
    <property type="entry name" value="Immunoglobulins"/>
    <property type="match status" value="1"/>
</dbReference>
<dbReference type="InterPro" id="IPR053180">
    <property type="entry name" value="Ca-binding_acidic-repeat"/>
</dbReference>
<dbReference type="InterPro" id="IPR003343">
    <property type="entry name" value="Big_2"/>
</dbReference>
<keyword evidence="4" id="KW-0106">Calcium</keyword>
<comment type="subcellular location">
    <subcellularLocation>
        <location evidence="1">Secreted</location>
    </subcellularLocation>
</comment>
<evidence type="ECO:0000256" key="4">
    <source>
        <dbReference type="ARBA" id="ARBA00022837"/>
    </source>
</evidence>
<dbReference type="SMART" id="SM00635">
    <property type="entry name" value="BID_2"/>
    <property type="match status" value="1"/>
</dbReference>
<dbReference type="Proteomes" id="UP000032568">
    <property type="component" value="Chromosome pTact"/>
</dbReference>
<reference evidence="8 9" key="1">
    <citation type="journal article" date="2015" name="Genome Announc.">
        <title>Draft Genome Sequences of Marine Isolates of Thalassomonas viridans and Thalassomonas actiniarum.</title>
        <authorList>
            <person name="Olonade I."/>
            <person name="van Zyl L.J."/>
            <person name="Trindade M."/>
        </authorList>
    </citation>
    <scope>NUCLEOTIDE SEQUENCE [LARGE SCALE GENOMIC DNA]</scope>
    <source>
        <strain evidence="8 9">A5K-106</strain>
    </source>
</reference>
<evidence type="ECO:0000256" key="5">
    <source>
        <dbReference type="SAM" id="MobiDB-lite"/>
    </source>
</evidence>
<proteinExistence type="predicted"/>
<dbReference type="InterPro" id="IPR013783">
    <property type="entry name" value="Ig-like_fold"/>
</dbReference>
<dbReference type="SUPFAM" id="SSF52317">
    <property type="entry name" value="Class I glutamine amidotransferase-like"/>
    <property type="match status" value="1"/>
</dbReference>
<dbReference type="Gene3D" id="2.60.40.1080">
    <property type="match status" value="1"/>
</dbReference>
<name>A0AAE9YWB5_9GAMM</name>
<dbReference type="Pfam" id="PF18884">
    <property type="entry name" value="TSP3_bac"/>
    <property type="match status" value="4"/>
</dbReference>
<dbReference type="PANTHER" id="PTHR37467">
    <property type="entry name" value="EXPORTED CALCIUM-BINDING GLYCOPROTEIN-RELATED"/>
    <property type="match status" value="1"/>
</dbReference>
<feature type="chain" id="PRO_5042130297" evidence="6">
    <location>
        <begin position="27"/>
        <end position="960"/>
    </location>
</feature>
<dbReference type="EMBL" id="CP059736">
    <property type="protein sequence ID" value="WDE02471.1"/>
    <property type="molecule type" value="Genomic_DNA"/>
</dbReference>
<dbReference type="RefSeq" id="WP_084692717.1">
    <property type="nucleotide sequence ID" value="NZ_CP059736.1"/>
</dbReference>
<evidence type="ECO:0000256" key="1">
    <source>
        <dbReference type="ARBA" id="ARBA00004613"/>
    </source>
</evidence>
<evidence type="ECO:0000313" key="9">
    <source>
        <dbReference type="Proteomes" id="UP000032568"/>
    </source>
</evidence>
<protein>
    <submittedName>
        <fullName evidence="8">Ig-like domain-containing protein</fullName>
    </submittedName>
</protein>
<evidence type="ECO:0000256" key="6">
    <source>
        <dbReference type="SAM" id="SignalP"/>
    </source>
</evidence>
<dbReference type="InterPro" id="IPR008964">
    <property type="entry name" value="Invasin/intimin_cell_adhesion"/>
</dbReference>
<evidence type="ECO:0000313" key="8">
    <source>
        <dbReference type="EMBL" id="WDE02471.1"/>
    </source>
</evidence>
<sequence>MNRKEIMQSSKSLLFLIIGLSLISWASQASQTHHQFLLEDFEPVPINFAVLDENCTVSIANRTARVNPDGTYNVPNVPAGPALLRAQVLCQNELLVYGGLSDFFQLSQGSPVSLGNIRLGPIPPSVESLSVTGGGIIGEAGSTVQLLVLAELSDGSTLDVSQEMQGTTYTSSNTSIASVDNNGLVTAGNQSGTAFISILNSGVFAAKSVTVSGSNDSDGDGLPNDYEVLFGLNPADSGDASLDPDGDGLTNLQEFAQGSLINNPDTDGDGLSDGAEVTLGSNPLSPDSDLDGVSDGNEPIGDFDGDGIINVLDPDSDNDGLSDGIEVALSGSTTGANPFSDDDGDSLNNIDEVVLFTDPNNPDSDNDGLTDGQEIALGNDPLVPDLTSPEVAFTNLVTGQELVKGDNINVLVDATDDGLITSVTLFSQDAGIFEVDETPPFEFAIQVPTLGNSFELTAGAIDTNDNAAETALELLLIPDPLTTVVGVVIDESANPVEGATALIPLANHLVETADSQLLYGPIVNDSETEQVAIDINGTMLFSPGSLTLSDQAVDLAPAGPVDLSGQLIANLQMSTVAITLSGTTADGFTFSLEGENPVTNFFMGEDDENLFTRIELEFTSLDAAGLPTALPLVNQLPVITFQCEDNFILDPDTSEVVEVESFCENELLAVAPSLQATTGQDGSFSIDNVPTIFGDIVVNALFEASPGKFIHGSSTPIPFVRGGITDVGNIELRARKGILLIEDQGGFDGAVTVLLNDGHQVTVINNEWENNHANLLNTTLLNQFDLVVWGARGAGEGNSTPQNVADSLEAYIQGGGNLLVTGYDTIGSPTDPVLASLVRAVFPGDEVSRNPNWQTTNEDNFILNGTFGDFRNQTFTHIGYDDDTLTPDLSRGAVVLAITPEVTSKIIFTDLPGQAGTVGYWNGGNLGSGADAQDDFSNGGIPEGIFRNWADGAIFGFTAQ</sequence>
<keyword evidence="3 6" id="KW-0732">Signal</keyword>
<keyword evidence="2" id="KW-0964">Secreted</keyword>
<feature type="domain" description="BIG2" evidence="7">
    <location>
        <begin position="125"/>
        <end position="209"/>
    </location>
</feature>
<evidence type="ECO:0000256" key="2">
    <source>
        <dbReference type="ARBA" id="ARBA00022525"/>
    </source>
</evidence>
<dbReference type="KEGG" id="tact:SG35_029110"/>
<evidence type="ECO:0000256" key="3">
    <source>
        <dbReference type="ARBA" id="ARBA00022729"/>
    </source>
</evidence>
<dbReference type="Pfam" id="PF02368">
    <property type="entry name" value="Big_2"/>
    <property type="match status" value="1"/>
</dbReference>
<dbReference type="AlphaFoldDB" id="A0AAE9YWB5"/>
<evidence type="ECO:0000259" key="7">
    <source>
        <dbReference type="SMART" id="SM00635"/>
    </source>
</evidence>
<dbReference type="InterPro" id="IPR029062">
    <property type="entry name" value="Class_I_gatase-like"/>
</dbReference>